<reference evidence="1" key="1">
    <citation type="submission" date="2023-10" db="EMBL/GenBank/DDBJ databases">
        <title>Genome assemblies of two species of porcelain crab, Petrolisthes cinctipes and Petrolisthes manimaculis (Anomura: Porcellanidae).</title>
        <authorList>
            <person name="Angst P."/>
        </authorList>
    </citation>
    <scope>NUCLEOTIDE SEQUENCE</scope>
    <source>
        <strain evidence="1">PB745_01</strain>
        <tissue evidence="1">Gill</tissue>
    </source>
</reference>
<evidence type="ECO:0000313" key="2">
    <source>
        <dbReference type="Proteomes" id="UP001286313"/>
    </source>
</evidence>
<evidence type="ECO:0000313" key="1">
    <source>
        <dbReference type="EMBL" id="KAK3860720.1"/>
    </source>
</evidence>
<dbReference type="EMBL" id="JAWQEG010004643">
    <property type="protein sequence ID" value="KAK3860720.1"/>
    <property type="molecule type" value="Genomic_DNA"/>
</dbReference>
<name>A0AAE1EST0_PETCI</name>
<protein>
    <submittedName>
        <fullName evidence="1">Uncharacterized protein</fullName>
    </submittedName>
</protein>
<accession>A0AAE1EST0</accession>
<dbReference type="AlphaFoldDB" id="A0AAE1EST0"/>
<gene>
    <name evidence="1" type="ORF">Pcinc_033244</name>
</gene>
<dbReference type="Proteomes" id="UP001286313">
    <property type="component" value="Unassembled WGS sequence"/>
</dbReference>
<sequence length="120" mass="13017">MSNHPVTLPITELSPPYLCDCPPVTQPASSPALSASVPVCLRIQIYLTYLFTYNLPTYCTGPSTTPASLLPTTCFLSYRFLHTPLDRLSVCSTLTCGYGARIATQLALSELVDPHSSLHN</sequence>
<keyword evidence="2" id="KW-1185">Reference proteome</keyword>
<organism evidence="1 2">
    <name type="scientific">Petrolisthes cinctipes</name>
    <name type="common">Flat porcelain crab</name>
    <dbReference type="NCBI Taxonomy" id="88211"/>
    <lineage>
        <taxon>Eukaryota</taxon>
        <taxon>Metazoa</taxon>
        <taxon>Ecdysozoa</taxon>
        <taxon>Arthropoda</taxon>
        <taxon>Crustacea</taxon>
        <taxon>Multicrustacea</taxon>
        <taxon>Malacostraca</taxon>
        <taxon>Eumalacostraca</taxon>
        <taxon>Eucarida</taxon>
        <taxon>Decapoda</taxon>
        <taxon>Pleocyemata</taxon>
        <taxon>Anomura</taxon>
        <taxon>Galatheoidea</taxon>
        <taxon>Porcellanidae</taxon>
        <taxon>Petrolisthes</taxon>
    </lineage>
</organism>
<comment type="caution">
    <text evidence="1">The sequence shown here is derived from an EMBL/GenBank/DDBJ whole genome shotgun (WGS) entry which is preliminary data.</text>
</comment>
<proteinExistence type="predicted"/>